<keyword evidence="4" id="KW-1185">Reference proteome</keyword>
<feature type="transmembrane region" description="Helical" evidence="1">
    <location>
        <begin position="88"/>
        <end position="112"/>
    </location>
</feature>
<keyword evidence="3" id="KW-0012">Acyltransferase</keyword>
<protein>
    <submittedName>
        <fullName evidence="3">Acyltransferase</fullName>
    </submittedName>
</protein>
<feature type="transmembrane region" description="Helical" evidence="1">
    <location>
        <begin position="249"/>
        <end position="272"/>
    </location>
</feature>
<feature type="transmembrane region" description="Helical" evidence="1">
    <location>
        <begin position="187"/>
        <end position="205"/>
    </location>
</feature>
<dbReference type="Proteomes" id="UP000773064">
    <property type="component" value="Unassembled WGS sequence"/>
</dbReference>
<dbReference type="RefSeq" id="WP_214358433.1">
    <property type="nucleotide sequence ID" value="NZ_JAFEJS010000007.1"/>
</dbReference>
<keyword evidence="1" id="KW-0472">Membrane</keyword>
<dbReference type="InterPro" id="IPR002656">
    <property type="entry name" value="Acyl_transf_3_dom"/>
</dbReference>
<feature type="transmembrane region" description="Helical" evidence="1">
    <location>
        <begin position="57"/>
        <end position="76"/>
    </location>
</feature>
<feature type="domain" description="Acyltransferase 3" evidence="2">
    <location>
        <begin position="17"/>
        <end position="344"/>
    </location>
</feature>
<gene>
    <name evidence="3" type="ORF">JS528_07330</name>
</gene>
<comment type="caution">
    <text evidence="3">The sequence shown here is derived from an EMBL/GenBank/DDBJ whole genome shotgun (WGS) entry which is preliminary data.</text>
</comment>
<dbReference type="Pfam" id="PF01757">
    <property type="entry name" value="Acyl_transf_3"/>
    <property type="match status" value="1"/>
</dbReference>
<evidence type="ECO:0000313" key="3">
    <source>
        <dbReference type="EMBL" id="MBT1173164.1"/>
    </source>
</evidence>
<feature type="transmembrane region" description="Helical" evidence="1">
    <location>
        <begin position="20"/>
        <end position="37"/>
    </location>
</feature>
<accession>A0ABS5UQP7</accession>
<reference evidence="3 4" key="1">
    <citation type="journal article" date="2021" name="Environ. Microbiol.">
        <title>Genetic insights into the dark matter of the mammalian gut microbiota through targeted genome reconstruction.</title>
        <authorList>
            <person name="Lugli G.A."/>
            <person name="Alessandri G."/>
            <person name="Milani C."/>
            <person name="Viappiani A."/>
            <person name="Fontana F."/>
            <person name="Tarracchini C."/>
            <person name="Mancabelli L."/>
            <person name="Argentini C."/>
            <person name="Ruiz L."/>
            <person name="Margolles A."/>
            <person name="van Sinderen D."/>
            <person name="Turroni F."/>
            <person name="Ventura M."/>
        </authorList>
    </citation>
    <scope>NUCLEOTIDE SEQUENCE [LARGE SCALE GENOMIC DNA]</scope>
    <source>
        <strain evidence="3 4">MA2</strain>
    </source>
</reference>
<keyword evidence="1" id="KW-0812">Transmembrane</keyword>
<keyword evidence="1" id="KW-1133">Transmembrane helix</keyword>
<name>A0ABS5UQP7_9BIFI</name>
<proteinExistence type="predicted"/>
<dbReference type="GO" id="GO:0016746">
    <property type="term" value="F:acyltransferase activity"/>
    <property type="evidence" value="ECO:0007669"/>
    <property type="project" value="UniProtKB-KW"/>
</dbReference>
<evidence type="ECO:0000256" key="1">
    <source>
        <dbReference type="SAM" id="Phobius"/>
    </source>
</evidence>
<feature type="transmembrane region" description="Helical" evidence="1">
    <location>
        <begin position="330"/>
        <end position="354"/>
    </location>
</feature>
<feature type="transmembrane region" description="Helical" evidence="1">
    <location>
        <begin position="162"/>
        <end position="181"/>
    </location>
</feature>
<evidence type="ECO:0000313" key="4">
    <source>
        <dbReference type="Proteomes" id="UP000773064"/>
    </source>
</evidence>
<dbReference type="EMBL" id="JAFEJS010000007">
    <property type="protein sequence ID" value="MBT1173164.1"/>
    <property type="molecule type" value="Genomic_DNA"/>
</dbReference>
<sequence>MRFTIASVVSTARDTRFELLRIVAMFLIVSCHFVAHIDWNLENAGGSTQAIAYTIDQYGGQIGVCIFFILSGYFLINKPFRIQRILRTVLQTLVYAMLMFVISFVVPLVGLFPRPMSIVREIYLSALPVFNGTYWFITSYVFLLLFSPFINTTFHYMSKGDISRMLVLLPFLGIMATFALGPLMWTNLTYAITAYIYGAYIRLYGSTIQIAKRLNMFVEAILIVVSFTVMSIFYYILDIFTDSKQFIQSAHHITGTFPILAILSVSGIFLILHNSGSSRHALRTSPRFSNIFSRPAKYVFGVYLIHENPCIKDTLWNTVSSITPFPQSGIMMISIGVICILILYVLLLFVAFVIDSILVHPLESLMIPALSRYFQ</sequence>
<keyword evidence="3" id="KW-0808">Transferase</keyword>
<feature type="transmembrane region" description="Helical" evidence="1">
    <location>
        <begin position="217"/>
        <end position="237"/>
    </location>
</feature>
<feature type="transmembrane region" description="Helical" evidence="1">
    <location>
        <begin position="132"/>
        <end position="150"/>
    </location>
</feature>
<organism evidence="3 4">
    <name type="scientific">Bifidobacterium santillanense</name>
    <dbReference type="NCBI Taxonomy" id="2809028"/>
    <lineage>
        <taxon>Bacteria</taxon>
        <taxon>Bacillati</taxon>
        <taxon>Actinomycetota</taxon>
        <taxon>Actinomycetes</taxon>
        <taxon>Bifidobacteriales</taxon>
        <taxon>Bifidobacteriaceae</taxon>
        <taxon>Bifidobacterium</taxon>
    </lineage>
</organism>
<evidence type="ECO:0000259" key="2">
    <source>
        <dbReference type="Pfam" id="PF01757"/>
    </source>
</evidence>